<comment type="caution">
    <text evidence="8">The sequence shown here is derived from an EMBL/GenBank/DDBJ whole genome shotgun (WGS) entry which is preliminary data.</text>
</comment>
<evidence type="ECO:0000256" key="6">
    <source>
        <dbReference type="SAM" id="SignalP"/>
    </source>
</evidence>
<feature type="domain" description="Peptidase M20 dimerisation" evidence="7">
    <location>
        <begin position="216"/>
        <end position="364"/>
    </location>
</feature>
<dbReference type="Gene3D" id="1.10.150.900">
    <property type="match status" value="1"/>
</dbReference>
<dbReference type="Gene3D" id="3.30.70.360">
    <property type="match status" value="1"/>
</dbReference>
<evidence type="ECO:0000256" key="1">
    <source>
        <dbReference type="ARBA" id="ARBA00006247"/>
    </source>
</evidence>
<evidence type="ECO:0000256" key="2">
    <source>
        <dbReference type="ARBA" id="ARBA00022670"/>
    </source>
</evidence>
<proteinExistence type="inferred from homology"/>
<feature type="signal peptide" evidence="6">
    <location>
        <begin position="1"/>
        <end position="24"/>
    </location>
</feature>
<organism evidence="8 9">
    <name type="scientific">Roseateles puraquae</name>
    <dbReference type="NCBI Taxonomy" id="431059"/>
    <lineage>
        <taxon>Bacteria</taxon>
        <taxon>Pseudomonadati</taxon>
        <taxon>Pseudomonadota</taxon>
        <taxon>Betaproteobacteria</taxon>
        <taxon>Burkholderiales</taxon>
        <taxon>Sphaerotilaceae</taxon>
        <taxon>Roseateles</taxon>
    </lineage>
</organism>
<protein>
    <submittedName>
        <fullName evidence="8">Peptidase M20</fullName>
    </submittedName>
</protein>
<dbReference type="GO" id="GO:0046872">
    <property type="term" value="F:metal ion binding"/>
    <property type="evidence" value="ECO:0007669"/>
    <property type="project" value="UniProtKB-KW"/>
</dbReference>
<keyword evidence="9" id="KW-1185">Reference proteome</keyword>
<dbReference type="InterPro" id="IPR036264">
    <property type="entry name" value="Bact_exopeptidase_dim_dom"/>
</dbReference>
<keyword evidence="3" id="KW-0479">Metal-binding</keyword>
<dbReference type="InterPro" id="IPR001261">
    <property type="entry name" value="ArgE/DapE_CS"/>
</dbReference>
<dbReference type="GO" id="GO:0051603">
    <property type="term" value="P:proteolysis involved in protein catabolic process"/>
    <property type="evidence" value="ECO:0007669"/>
    <property type="project" value="TreeGrafter"/>
</dbReference>
<reference evidence="8 9" key="1">
    <citation type="journal article" date="2007" name="Int. J. Syst. Evol. Microbiol.">
        <title>Description of Pelomonas aquatica sp. nov. and Pelomonas puraquae sp. nov., isolated from industrial and haemodialysis water.</title>
        <authorList>
            <person name="Gomila M."/>
            <person name="Bowien B."/>
            <person name="Falsen E."/>
            <person name="Moore E.R."/>
            <person name="Lalucat J."/>
        </authorList>
    </citation>
    <scope>NUCLEOTIDE SEQUENCE [LARGE SCALE GENOMIC DNA]</scope>
    <source>
        <strain evidence="8 9">CCUG 52769</strain>
    </source>
</reference>
<evidence type="ECO:0000256" key="5">
    <source>
        <dbReference type="ARBA" id="ARBA00022833"/>
    </source>
</evidence>
<evidence type="ECO:0000256" key="4">
    <source>
        <dbReference type="ARBA" id="ARBA00022801"/>
    </source>
</evidence>
<feature type="chain" id="PRO_5013123784" evidence="6">
    <location>
        <begin position="25"/>
        <end position="466"/>
    </location>
</feature>
<dbReference type="PANTHER" id="PTHR45962:SF1">
    <property type="entry name" value="N-FATTY-ACYL-AMINO ACID SYNTHASE_HYDROLASE PM20D1"/>
    <property type="match status" value="1"/>
</dbReference>
<dbReference type="PANTHER" id="PTHR45962">
    <property type="entry name" value="N-FATTY-ACYL-AMINO ACID SYNTHASE/HYDROLASE PM20D1"/>
    <property type="match status" value="1"/>
</dbReference>
<dbReference type="PROSITE" id="PS00759">
    <property type="entry name" value="ARGE_DAPE_CPG2_2"/>
    <property type="match status" value="1"/>
</dbReference>
<dbReference type="NCBIfam" id="NF006596">
    <property type="entry name" value="PRK09133.1"/>
    <property type="match status" value="1"/>
</dbReference>
<dbReference type="AlphaFoldDB" id="A0A254NA01"/>
<dbReference type="SUPFAM" id="SSF53187">
    <property type="entry name" value="Zn-dependent exopeptidases"/>
    <property type="match status" value="1"/>
</dbReference>
<keyword evidence="2" id="KW-0645">Protease</keyword>
<evidence type="ECO:0000256" key="3">
    <source>
        <dbReference type="ARBA" id="ARBA00022723"/>
    </source>
</evidence>
<accession>A0A254NA01</accession>
<dbReference type="InterPro" id="IPR011650">
    <property type="entry name" value="Peptidase_M20_dimer"/>
</dbReference>
<dbReference type="GO" id="GO:0004180">
    <property type="term" value="F:carboxypeptidase activity"/>
    <property type="evidence" value="ECO:0007669"/>
    <property type="project" value="TreeGrafter"/>
</dbReference>
<dbReference type="Gene3D" id="3.40.630.10">
    <property type="entry name" value="Zn peptidases"/>
    <property type="match status" value="1"/>
</dbReference>
<dbReference type="InterPro" id="IPR047177">
    <property type="entry name" value="Pept_M20A"/>
</dbReference>
<dbReference type="EMBL" id="NISI01000010">
    <property type="protein sequence ID" value="OWR02248.1"/>
    <property type="molecule type" value="Genomic_DNA"/>
</dbReference>
<evidence type="ECO:0000313" key="8">
    <source>
        <dbReference type="EMBL" id="OWR02248.1"/>
    </source>
</evidence>
<keyword evidence="5" id="KW-0862">Zinc</keyword>
<dbReference type="OrthoDB" id="3665926at2"/>
<keyword evidence="4" id="KW-0378">Hydrolase</keyword>
<name>A0A254NA01_9BURK</name>
<dbReference type="Pfam" id="PF07687">
    <property type="entry name" value="M20_dimer"/>
    <property type="match status" value="1"/>
</dbReference>
<evidence type="ECO:0000259" key="7">
    <source>
        <dbReference type="Pfam" id="PF07687"/>
    </source>
</evidence>
<gene>
    <name evidence="8" type="ORF">CDO81_21180</name>
</gene>
<dbReference type="SUPFAM" id="SSF55031">
    <property type="entry name" value="Bacterial exopeptidase dimerisation domain"/>
    <property type="match status" value="1"/>
</dbReference>
<comment type="similarity">
    <text evidence="1">Belongs to the peptidase M20A family.</text>
</comment>
<dbReference type="Pfam" id="PF01546">
    <property type="entry name" value="Peptidase_M20"/>
    <property type="match status" value="1"/>
</dbReference>
<evidence type="ECO:0000313" key="9">
    <source>
        <dbReference type="Proteomes" id="UP000197446"/>
    </source>
</evidence>
<dbReference type="Proteomes" id="UP000197446">
    <property type="component" value="Unassembled WGS sequence"/>
</dbReference>
<dbReference type="RefSeq" id="WP_088485224.1">
    <property type="nucleotide sequence ID" value="NZ_NISI01000010.1"/>
</dbReference>
<keyword evidence="6" id="KW-0732">Signal</keyword>
<dbReference type="InterPro" id="IPR002933">
    <property type="entry name" value="Peptidase_M20"/>
</dbReference>
<sequence length="466" mass="50633">MRTLAAAVLAALLTAPGLPARAQADDALLRAIYQELVEINTTPSSGDCTVAVKAMAARLKAGGFQDDEIRIVVPPGADKHGNLVARLRGSGAQRPLLQLAHVDVVEARREDWTRDPFKLVEEDGYFYARGSSDDKSMAAIYVANMIRFRKEGLKPARDLVLALTCGEETVPGPYNGVEYLLRHHRGLIDAELALNEGGGGALTAEGQPLFHRIQAGEKVFQSFQLEVTNKGGHSSVPVPDNAIYRLADGLSRLARFSFPLKLSPVTRAYFEYLAQTEKPAVAQDIRAILRDPPDPDAQNRLWQVSATYNASARTTCVATQLDAGHAVNALPQRAKAFVNCRILPGQRVEDVQATLERVLADAQIKVTRMGGAVEAPMPPMKESLLEAIKAVNEEVWPGVPVILGLTPGASDGRFLNQSGIWTYGVTGLFHPPGGSNAHGLNERLRVRSLFEGAEFQYRLVRRLAQP</sequence>